<accession>A0ABQ2EQM4</accession>
<dbReference type="EMBL" id="BMMV01000025">
    <property type="protein sequence ID" value="GGK21069.1"/>
    <property type="molecule type" value="Genomic_DNA"/>
</dbReference>
<keyword evidence="2" id="KW-1185">Reference proteome</keyword>
<organism evidence="1 2">
    <name type="scientific">Streptomyces camponoticapitis</name>
    <dbReference type="NCBI Taxonomy" id="1616125"/>
    <lineage>
        <taxon>Bacteria</taxon>
        <taxon>Bacillati</taxon>
        <taxon>Actinomycetota</taxon>
        <taxon>Actinomycetes</taxon>
        <taxon>Kitasatosporales</taxon>
        <taxon>Streptomycetaceae</taxon>
        <taxon>Streptomyces</taxon>
    </lineage>
</organism>
<evidence type="ECO:0000313" key="2">
    <source>
        <dbReference type="Proteomes" id="UP000660265"/>
    </source>
</evidence>
<name>A0ABQ2EQM4_9ACTN</name>
<dbReference type="RefSeq" id="WP_189110820.1">
    <property type="nucleotide sequence ID" value="NZ_BMMV01000025.1"/>
</dbReference>
<proteinExistence type="predicted"/>
<gene>
    <name evidence="1" type="ORF">GCM10011583_61260</name>
</gene>
<evidence type="ECO:0000313" key="1">
    <source>
        <dbReference type="EMBL" id="GGK21069.1"/>
    </source>
</evidence>
<sequence length="87" mass="9531">MEGDRSAAGQERIVTTASCRVAPLETAVHPSGAGSWARIELSSSSMVRRYGVVEVDAVPMGQERRRSAAWIVRAVQIRHERATVRGR</sequence>
<dbReference type="Proteomes" id="UP000660265">
    <property type="component" value="Unassembled WGS sequence"/>
</dbReference>
<comment type="caution">
    <text evidence="1">The sequence shown here is derived from an EMBL/GenBank/DDBJ whole genome shotgun (WGS) entry which is preliminary data.</text>
</comment>
<reference evidence="2" key="1">
    <citation type="journal article" date="2019" name="Int. J. Syst. Evol. Microbiol.">
        <title>The Global Catalogue of Microorganisms (GCM) 10K type strain sequencing project: providing services to taxonomists for standard genome sequencing and annotation.</title>
        <authorList>
            <consortium name="The Broad Institute Genomics Platform"/>
            <consortium name="The Broad Institute Genome Sequencing Center for Infectious Disease"/>
            <person name="Wu L."/>
            <person name="Ma J."/>
        </authorList>
    </citation>
    <scope>NUCLEOTIDE SEQUENCE [LARGE SCALE GENOMIC DNA]</scope>
    <source>
        <strain evidence="2">CGMCC 4.7275</strain>
    </source>
</reference>
<protein>
    <submittedName>
        <fullName evidence="1">Uncharacterized protein</fullName>
    </submittedName>
</protein>